<comment type="caution">
    <text evidence="4">The sequence shown here is derived from an EMBL/GenBank/DDBJ whole genome shotgun (WGS) entry which is preliminary data.</text>
</comment>
<keyword evidence="5" id="KW-1185">Reference proteome</keyword>
<dbReference type="OrthoDB" id="9810913at2"/>
<dbReference type="Gene3D" id="3.40.640.10">
    <property type="entry name" value="Type I PLP-dependent aspartate aminotransferase-like (Major domain)"/>
    <property type="match status" value="1"/>
</dbReference>
<dbReference type="AlphaFoldDB" id="A0A328U113"/>
<dbReference type="InterPro" id="IPR015421">
    <property type="entry name" value="PyrdxlP-dep_Trfase_major"/>
</dbReference>
<evidence type="ECO:0000256" key="2">
    <source>
        <dbReference type="PIRSR" id="PIRSR000390-2"/>
    </source>
</evidence>
<dbReference type="SUPFAM" id="SSF53383">
    <property type="entry name" value="PLP-dependent transferases"/>
    <property type="match status" value="1"/>
</dbReference>
<sequence length="422" mass="45895">MIPVERLAIEQGKPVRSKPWNFHFHGPDEIGELEKEYVLKALDSRKMFRFMNKREESFTAQLEQFYKNRLGVSYALAVNGGTSSLICALAAAGIGPGDEVIVPAYTFIATAAAVVAVRAVPVIVECDDTLNMDPAAFEAAITPYTKAVIPVHMRGVMAQMNEITAIAKQHGLTVIEDVAQANGGSYFGRALGSIGDFGCFSFQHYKVITAGEGGMVVTNSHEGYIRAGHQHDCAFQFWGGDERVDTIPGENYRMSEINGALGLAQAQKLDTILGRLRQNKQRIADGLAPIPGLALQRVVDPAGDCGVSIVFYLPDSRAAGTFSKALQAEGIPNGTVDNGGVADRHIYRNWDYILNKRMASPNGTPWNCAEYKGSVSYDPDMCPVTLNYLRRAISIGLHQRMSQEDCDDVIHAIRKVAAVIIG</sequence>
<evidence type="ECO:0000313" key="5">
    <source>
        <dbReference type="Proteomes" id="UP000249260"/>
    </source>
</evidence>
<dbReference type="GO" id="GO:0030170">
    <property type="term" value="F:pyridoxal phosphate binding"/>
    <property type="evidence" value="ECO:0007669"/>
    <property type="project" value="TreeGrafter"/>
</dbReference>
<evidence type="ECO:0000256" key="1">
    <source>
        <dbReference type="PIRSR" id="PIRSR000390-1"/>
    </source>
</evidence>
<feature type="modified residue" description="N6-(pyridoxal phosphate)lysine" evidence="2">
    <location>
        <position position="206"/>
    </location>
</feature>
<name>A0A328U113_9BACL</name>
<evidence type="ECO:0000256" key="3">
    <source>
        <dbReference type="RuleBase" id="RU004508"/>
    </source>
</evidence>
<dbReference type="Proteomes" id="UP000249260">
    <property type="component" value="Unassembled WGS sequence"/>
</dbReference>
<comment type="similarity">
    <text evidence="3">Belongs to the DegT/DnrJ/EryC1 family.</text>
</comment>
<accession>A0A328U113</accession>
<keyword evidence="4" id="KW-0032">Aminotransferase</keyword>
<dbReference type="PIRSF" id="PIRSF000390">
    <property type="entry name" value="PLP_StrS"/>
    <property type="match status" value="1"/>
</dbReference>
<dbReference type="CDD" id="cd00616">
    <property type="entry name" value="AHBA_syn"/>
    <property type="match status" value="1"/>
</dbReference>
<evidence type="ECO:0000313" key="4">
    <source>
        <dbReference type="EMBL" id="RAP73684.1"/>
    </source>
</evidence>
<dbReference type="EMBL" id="QLUW01000006">
    <property type="protein sequence ID" value="RAP73684.1"/>
    <property type="molecule type" value="Genomic_DNA"/>
</dbReference>
<keyword evidence="2 3" id="KW-0663">Pyridoxal phosphate</keyword>
<dbReference type="InterPro" id="IPR015424">
    <property type="entry name" value="PyrdxlP-dep_Trfase"/>
</dbReference>
<proteinExistence type="inferred from homology"/>
<protein>
    <submittedName>
        <fullName evidence="4">Glutamine--scyllo-inositol aminotransferase</fullName>
    </submittedName>
</protein>
<dbReference type="GO" id="GO:0000271">
    <property type="term" value="P:polysaccharide biosynthetic process"/>
    <property type="evidence" value="ECO:0007669"/>
    <property type="project" value="TreeGrafter"/>
</dbReference>
<organism evidence="4 5">
    <name type="scientific">Paenibacillus montanisoli</name>
    <dbReference type="NCBI Taxonomy" id="2081970"/>
    <lineage>
        <taxon>Bacteria</taxon>
        <taxon>Bacillati</taxon>
        <taxon>Bacillota</taxon>
        <taxon>Bacilli</taxon>
        <taxon>Bacillales</taxon>
        <taxon>Paenibacillaceae</taxon>
        <taxon>Paenibacillus</taxon>
    </lineage>
</organism>
<dbReference type="GO" id="GO:0008483">
    <property type="term" value="F:transaminase activity"/>
    <property type="evidence" value="ECO:0007669"/>
    <property type="project" value="UniProtKB-KW"/>
</dbReference>
<dbReference type="InterPro" id="IPR015422">
    <property type="entry name" value="PyrdxlP-dep_Trfase_small"/>
</dbReference>
<dbReference type="PANTHER" id="PTHR30244">
    <property type="entry name" value="TRANSAMINASE"/>
    <property type="match status" value="1"/>
</dbReference>
<dbReference type="PANTHER" id="PTHR30244:SF34">
    <property type="entry name" value="DTDP-4-AMINO-4,6-DIDEOXYGALACTOSE TRANSAMINASE"/>
    <property type="match status" value="1"/>
</dbReference>
<dbReference type="Pfam" id="PF01041">
    <property type="entry name" value="DegT_DnrJ_EryC1"/>
    <property type="match status" value="1"/>
</dbReference>
<dbReference type="Gene3D" id="3.90.1150.10">
    <property type="entry name" value="Aspartate Aminotransferase, domain 1"/>
    <property type="match status" value="1"/>
</dbReference>
<dbReference type="InterPro" id="IPR000653">
    <property type="entry name" value="DegT/StrS_aminotransferase"/>
</dbReference>
<feature type="active site" description="Proton acceptor" evidence="1">
    <location>
        <position position="206"/>
    </location>
</feature>
<gene>
    <name evidence="4" type="ORF">DL346_25795</name>
</gene>
<reference evidence="4 5" key="1">
    <citation type="submission" date="2018-06" db="EMBL/GenBank/DDBJ databases">
        <title>Paenibacillus montanisoli sp. nov., isolated from mountain area soil.</title>
        <authorList>
            <person name="Wu M."/>
        </authorList>
    </citation>
    <scope>NUCLEOTIDE SEQUENCE [LARGE SCALE GENOMIC DNA]</scope>
    <source>
        <strain evidence="4 5">RA17</strain>
    </source>
</reference>
<keyword evidence="4" id="KW-0808">Transferase</keyword>